<gene>
    <name evidence="3" type="primary">trwL</name>
    <name evidence="3" type="ORF">K3248_04770</name>
</gene>
<organism evidence="3 4">
    <name type="scientific">Bartonella raoultii</name>
    <dbReference type="NCBI Taxonomy" id="1457020"/>
    <lineage>
        <taxon>Bacteria</taxon>
        <taxon>Pseudomonadati</taxon>
        <taxon>Pseudomonadota</taxon>
        <taxon>Alphaproteobacteria</taxon>
        <taxon>Hyphomicrobiales</taxon>
        <taxon>Bartonellaceae</taxon>
        <taxon>Bartonella</taxon>
    </lineage>
</organism>
<name>A0ABS7I4Z1_9HYPH</name>
<dbReference type="Proteomes" id="UP000746918">
    <property type="component" value="Unassembled WGS sequence"/>
</dbReference>
<keyword evidence="2" id="KW-1133">Transmembrane helix</keyword>
<comment type="subcellular location">
    <subcellularLocation>
        <location evidence="1">Membrane</location>
        <topology evidence="1">Multi-pass membrane protein</topology>
    </subcellularLocation>
</comment>
<keyword evidence="2" id="KW-0812">Transmembrane</keyword>
<dbReference type="InterPro" id="IPR007039">
    <property type="entry name" value="TrbC/VirB2"/>
</dbReference>
<dbReference type="RefSeq" id="WP_220717260.1">
    <property type="nucleotide sequence ID" value="NZ_JAIFRO010000004.1"/>
</dbReference>
<comment type="caution">
    <text evidence="3">The sequence shown here is derived from an EMBL/GenBank/DDBJ whole genome shotgun (WGS) entry which is preliminary data.</text>
</comment>
<feature type="transmembrane region" description="Helical" evidence="2">
    <location>
        <begin position="85"/>
        <end position="103"/>
    </location>
</feature>
<evidence type="ECO:0000256" key="2">
    <source>
        <dbReference type="SAM" id="Phobius"/>
    </source>
</evidence>
<dbReference type="EMBL" id="JAIFRO010000004">
    <property type="protein sequence ID" value="MBX4335899.1"/>
    <property type="molecule type" value="Genomic_DNA"/>
</dbReference>
<sequence>MKQFGTLQSKMNHKITTISAITTVFLITHPTYAQASTALAGIKKVLEAFRNDLKIIIPIFAGVLLLCLAIAYAGRYIEKDTFVRWAIGVAVAGSATQIANMLFTQ</sequence>
<keyword evidence="4" id="KW-1185">Reference proteome</keyword>
<accession>A0ABS7I4Z1</accession>
<protein>
    <submittedName>
        <fullName evidence="3">VirB2 family type IV secretion system major pilin TrwL</fullName>
    </submittedName>
</protein>
<keyword evidence="2" id="KW-0472">Membrane</keyword>
<reference evidence="3 4" key="1">
    <citation type="submission" date="2021-08" db="EMBL/GenBank/DDBJ databases">
        <title>Bartonella raoulti 094 sp. nov.</title>
        <authorList>
            <person name="Zgheib R."/>
            <person name="Hammoud A."/>
        </authorList>
    </citation>
    <scope>NUCLEOTIDE SEQUENCE [LARGE SCALE GENOMIC DNA]</scope>
    <source>
        <strain evidence="3 4">094</strain>
    </source>
</reference>
<feature type="transmembrane region" description="Helical" evidence="2">
    <location>
        <begin position="55"/>
        <end position="73"/>
    </location>
</feature>
<evidence type="ECO:0000313" key="4">
    <source>
        <dbReference type="Proteomes" id="UP000746918"/>
    </source>
</evidence>
<evidence type="ECO:0000313" key="3">
    <source>
        <dbReference type="EMBL" id="MBX4335899.1"/>
    </source>
</evidence>
<dbReference type="NCBIfam" id="NF033899">
    <property type="entry name" value="T4SS_pilin_TrwL"/>
    <property type="match status" value="1"/>
</dbReference>
<evidence type="ECO:0000256" key="1">
    <source>
        <dbReference type="ARBA" id="ARBA00004141"/>
    </source>
</evidence>
<dbReference type="Pfam" id="PF04956">
    <property type="entry name" value="TrbC"/>
    <property type="match status" value="1"/>
</dbReference>
<proteinExistence type="predicted"/>